<dbReference type="GO" id="GO:0000177">
    <property type="term" value="C:cytoplasmic exosome (RNase complex)"/>
    <property type="evidence" value="ECO:0007669"/>
    <property type="project" value="TreeGrafter"/>
</dbReference>
<dbReference type="SUPFAM" id="SSF55666">
    <property type="entry name" value="Ribonuclease PH domain 2-like"/>
    <property type="match status" value="1"/>
</dbReference>
<dbReference type="AlphaFoldDB" id="A0A8T5GE63"/>
<dbReference type="Proteomes" id="UP000722459">
    <property type="component" value="Unassembled WGS sequence"/>
</dbReference>
<name>A0A8T5GE63_9ARCH</name>
<dbReference type="Pfam" id="PF01138">
    <property type="entry name" value="RNase_PH"/>
    <property type="match status" value="1"/>
</dbReference>
<comment type="caution">
    <text evidence="6">The sequence shown here is derived from an EMBL/GenBank/DDBJ whole genome shotgun (WGS) entry which is preliminary data.</text>
</comment>
<accession>A0A8T5GE63</accession>
<dbReference type="Pfam" id="PF03725">
    <property type="entry name" value="RNase_PH_C"/>
    <property type="match status" value="1"/>
</dbReference>
<evidence type="ECO:0000259" key="5">
    <source>
        <dbReference type="Pfam" id="PF03725"/>
    </source>
</evidence>
<dbReference type="EMBL" id="JABJNZ010000012">
    <property type="protein sequence ID" value="MBT4870038.1"/>
    <property type="molecule type" value="Genomic_DNA"/>
</dbReference>
<evidence type="ECO:0000259" key="4">
    <source>
        <dbReference type="Pfam" id="PF01138"/>
    </source>
</evidence>
<dbReference type="Gene3D" id="3.30.230.70">
    <property type="entry name" value="GHMP Kinase, N-terminal domain"/>
    <property type="match status" value="1"/>
</dbReference>
<comment type="subcellular location">
    <subcellularLocation>
        <location evidence="1">Cytoplasm</location>
    </subcellularLocation>
</comment>
<proteinExistence type="predicted"/>
<dbReference type="GO" id="GO:0035925">
    <property type="term" value="F:mRNA 3'-UTR AU-rich region binding"/>
    <property type="evidence" value="ECO:0007669"/>
    <property type="project" value="TreeGrafter"/>
</dbReference>
<feature type="domain" description="Exoribonuclease phosphorolytic" evidence="5">
    <location>
        <begin position="188"/>
        <end position="251"/>
    </location>
</feature>
<keyword evidence="2" id="KW-0963">Cytoplasm</keyword>
<gene>
    <name evidence="6" type="ORF">HON47_00495</name>
</gene>
<dbReference type="InterPro" id="IPR020568">
    <property type="entry name" value="Ribosomal_Su5_D2-typ_SF"/>
</dbReference>
<dbReference type="GO" id="GO:0016075">
    <property type="term" value="P:rRNA catabolic process"/>
    <property type="evidence" value="ECO:0007669"/>
    <property type="project" value="TreeGrafter"/>
</dbReference>
<dbReference type="InterPro" id="IPR027408">
    <property type="entry name" value="PNPase/RNase_PH_dom_sf"/>
</dbReference>
<reference evidence="6" key="1">
    <citation type="journal article" date="2021" name="ISME J.">
        <title>Mercury methylation by metabolically versatile and cosmopolitan marine bacteria.</title>
        <authorList>
            <person name="Lin H."/>
            <person name="Ascher D.B."/>
            <person name="Myung Y."/>
            <person name="Lamborg C.H."/>
            <person name="Hallam S.J."/>
            <person name="Gionfriddo C.M."/>
            <person name="Holt K.E."/>
            <person name="Moreau J.W."/>
        </authorList>
    </citation>
    <scope>NUCLEOTIDE SEQUENCE</scope>
    <source>
        <strain evidence="6">SI075_bin30</strain>
    </source>
</reference>
<evidence type="ECO:0000256" key="2">
    <source>
        <dbReference type="ARBA" id="ARBA00022490"/>
    </source>
</evidence>
<evidence type="ECO:0000256" key="3">
    <source>
        <dbReference type="ARBA" id="ARBA00022835"/>
    </source>
</evidence>
<protein>
    <submittedName>
        <fullName evidence="6">Exosome complex protein Rrp42</fullName>
    </submittedName>
</protein>
<dbReference type="SUPFAM" id="SSF54211">
    <property type="entry name" value="Ribosomal protein S5 domain 2-like"/>
    <property type="match status" value="1"/>
</dbReference>
<dbReference type="InterPro" id="IPR036345">
    <property type="entry name" value="ExoRNase_PH_dom2_sf"/>
</dbReference>
<dbReference type="PANTHER" id="PTHR11097:SF8">
    <property type="entry name" value="EXOSOME COMPLEX COMPONENT RRP42"/>
    <property type="match status" value="1"/>
</dbReference>
<sequence length="263" mass="28900">MRNTTLEYDVSKAAELAREGKRLDGRALDEMRELTIETDFAKNAEGSTMVTLGKTKVMAGLKMGVGMPYPDSQDEGAISVGAEQLPLAHPDYESGRPSDNEVELARVVDRGLRESKAIDFKQLCIKEGEAVWVGYLDFYALNGDGNLFDSGSIAALVTFANAKMPKLDKDNRIIQKEYSGKIKLARFPLLTTFAKVGGKVLLDPTYIEEKASEARFSVATSDDGFMTAMQKGVGGSFTLEEVNYMIDLAFKVADNTRKKLKLK</sequence>
<dbReference type="InterPro" id="IPR050590">
    <property type="entry name" value="Exosome_comp_Rrp42_subfam"/>
</dbReference>
<keyword evidence="3" id="KW-0271">Exosome</keyword>
<dbReference type="InterPro" id="IPR015847">
    <property type="entry name" value="ExoRNase_PH_dom2"/>
</dbReference>
<feature type="domain" description="Exoribonuclease phosphorolytic" evidence="4">
    <location>
        <begin position="30"/>
        <end position="165"/>
    </location>
</feature>
<evidence type="ECO:0000313" key="6">
    <source>
        <dbReference type="EMBL" id="MBT4870038.1"/>
    </source>
</evidence>
<evidence type="ECO:0000256" key="1">
    <source>
        <dbReference type="ARBA" id="ARBA00004496"/>
    </source>
</evidence>
<dbReference type="InterPro" id="IPR001247">
    <property type="entry name" value="ExoRNase_PH_dom1"/>
</dbReference>
<organism evidence="6 7">
    <name type="scientific">Candidatus Iainarchaeum sp</name>
    <dbReference type="NCBI Taxonomy" id="3101447"/>
    <lineage>
        <taxon>Archaea</taxon>
        <taxon>Candidatus Iainarchaeota</taxon>
        <taxon>Candidatus Iainarchaeia</taxon>
        <taxon>Candidatus Iainarchaeales</taxon>
        <taxon>Candidatus Iainarchaeaceae</taxon>
        <taxon>Candidatus Iainarchaeum</taxon>
    </lineage>
</organism>
<evidence type="ECO:0000313" key="7">
    <source>
        <dbReference type="Proteomes" id="UP000722459"/>
    </source>
</evidence>
<dbReference type="PANTHER" id="PTHR11097">
    <property type="entry name" value="EXOSOME COMPLEX EXONUCLEASE RIBOSOMAL RNA PROCESSING PROTEIN"/>
    <property type="match status" value="1"/>
</dbReference>